<evidence type="ECO:0000313" key="12">
    <source>
        <dbReference type="EMBL" id="MBN3291174.1"/>
    </source>
</evidence>
<dbReference type="EMBL" id="JAAWVN010011421">
    <property type="protein sequence ID" value="MBN3291174.1"/>
    <property type="molecule type" value="Genomic_DNA"/>
</dbReference>
<feature type="transmembrane region" description="Helical" evidence="11">
    <location>
        <begin position="7"/>
        <end position="26"/>
    </location>
</feature>
<reference evidence="12" key="1">
    <citation type="journal article" date="2021" name="Cell">
        <title>Tracing the genetic footprints of vertebrate landing in non-teleost ray-finned fishes.</title>
        <authorList>
            <person name="Bi X."/>
            <person name="Wang K."/>
            <person name="Yang L."/>
            <person name="Pan H."/>
            <person name="Jiang H."/>
            <person name="Wei Q."/>
            <person name="Fang M."/>
            <person name="Yu H."/>
            <person name="Zhu C."/>
            <person name="Cai Y."/>
            <person name="He Y."/>
            <person name="Gan X."/>
            <person name="Zeng H."/>
            <person name="Yu D."/>
            <person name="Zhu Y."/>
            <person name="Jiang H."/>
            <person name="Qiu Q."/>
            <person name="Yang H."/>
            <person name="Zhang Y.E."/>
            <person name="Wang W."/>
            <person name="Zhu M."/>
            <person name="He S."/>
            <person name="Zhang G."/>
        </authorList>
    </citation>
    <scope>NUCLEOTIDE SEQUENCE</scope>
    <source>
        <strain evidence="12">Bchr_001</strain>
    </source>
</reference>
<comment type="caution">
    <text evidence="12">The sequence shown here is derived from an EMBL/GenBank/DDBJ whole genome shotgun (WGS) entry which is preliminary data.</text>
</comment>
<comment type="subcellular location">
    <subcellularLocation>
        <location evidence="1 11">Golgi apparatus membrane</location>
        <topology evidence="1 11">Single-pass type II membrane protein</topology>
    </subcellularLocation>
</comment>
<evidence type="ECO:0000256" key="10">
    <source>
        <dbReference type="ARBA" id="ARBA00023277"/>
    </source>
</evidence>
<keyword evidence="13" id="KW-1185">Reference proteome</keyword>
<evidence type="ECO:0000256" key="1">
    <source>
        <dbReference type="ARBA" id="ARBA00004323"/>
    </source>
</evidence>
<keyword evidence="3 11" id="KW-0808">Transferase</keyword>
<evidence type="ECO:0000313" key="13">
    <source>
        <dbReference type="Proteomes" id="UP001166052"/>
    </source>
</evidence>
<evidence type="ECO:0000256" key="7">
    <source>
        <dbReference type="ARBA" id="ARBA00023034"/>
    </source>
</evidence>
<evidence type="ECO:0000256" key="8">
    <source>
        <dbReference type="ARBA" id="ARBA00023136"/>
    </source>
</evidence>
<keyword evidence="8 11" id="KW-0472">Membrane</keyword>
<sequence>MSLKHAFLSVLTFGVVGLLCCIYIQINHNGTPYGILNKWKLHSRVQAGTTFWITKDLHSLVNTSHHIPSPKISDISQNTLFPEPSDKTKQPTEHQHFMTMLTYKPRNTTYFNELKWKEFKERQQKRKSFLLNACTLYNNSKTQWITLSQMVSRIYVEDRYKILYCEVPKVGCSNWKRILMVLNGKAQSVAQIVHKEVHYGNHLQRLSSFDIGGIQQRLNSFTKIIVVRDPMERLVSAFRDKFEHPNSYYHPEYGKTIIKKYRKNATQEALNSGSGVTFKEFVQYILGLSPSTIIDTHWNTINKLCFPCFINYDFIGKYETLEDDANYILKSVGAPAFLKLPSFKDRHPTDEKTSFSIVKKYMLQLSEKEQNLLFSFYSMDYLMFNYTLHHF</sequence>
<protein>
    <recommendedName>
        <fullName evidence="11">Carbohydrate sulfotransferase</fullName>
        <ecNumber evidence="11">2.8.2.-</ecNumber>
    </recommendedName>
</protein>
<evidence type="ECO:0000256" key="3">
    <source>
        <dbReference type="ARBA" id="ARBA00022679"/>
    </source>
</evidence>
<evidence type="ECO:0000256" key="6">
    <source>
        <dbReference type="ARBA" id="ARBA00022989"/>
    </source>
</evidence>
<evidence type="ECO:0000256" key="5">
    <source>
        <dbReference type="ARBA" id="ARBA00022968"/>
    </source>
</evidence>
<evidence type="ECO:0000256" key="11">
    <source>
        <dbReference type="RuleBase" id="RU364020"/>
    </source>
</evidence>
<accession>A0ABS2YWK6</accession>
<feature type="non-terminal residue" evidence="12">
    <location>
        <position position="391"/>
    </location>
</feature>
<keyword evidence="7 11" id="KW-0333">Golgi apparatus</keyword>
<keyword evidence="10 11" id="KW-0119">Carbohydrate metabolism</keyword>
<dbReference type="EC" id="2.8.2.-" evidence="11"/>
<dbReference type="PANTHER" id="PTHR12137">
    <property type="entry name" value="CARBOHYDRATE SULFOTRANSFERASE"/>
    <property type="match status" value="1"/>
</dbReference>
<gene>
    <name evidence="12" type="primary">Chst9</name>
    <name evidence="12" type="ORF">GTO92_0002812</name>
</gene>
<dbReference type="InterPro" id="IPR005331">
    <property type="entry name" value="Sulfotransferase"/>
</dbReference>
<comment type="similarity">
    <text evidence="2 11">Belongs to the sulfotransferase 2 family.</text>
</comment>
<evidence type="ECO:0000256" key="2">
    <source>
        <dbReference type="ARBA" id="ARBA00006339"/>
    </source>
</evidence>
<keyword evidence="9 11" id="KW-0325">Glycoprotein</keyword>
<feature type="non-terminal residue" evidence="12">
    <location>
        <position position="1"/>
    </location>
</feature>
<dbReference type="Pfam" id="PF03567">
    <property type="entry name" value="Sulfotransfer_2"/>
    <property type="match status" value="1"/>
</dbReference>
<dbReference type="PANTHER" id="PTHR12137:SF6">
    <property type="entry name" value="CARBOHYDRATE SULFOTRANSFERASE 9"/>
    <property type="match status" value="1"/>
</dbReference>
<dbReference type="Proteomes" id="UP001166052">
    <property type="component" value="Unassembled WGS sequence"/>
</dbReference>
<keyword evidence="5 11" id="KW-0735">Signal-anchor</keyword>
<keyword evidence="6 11" id="KW-1133">Transmembrane helix</keyword>
<proteinExistence type="inferred from homology"/>
<keyword evidence="4 11" id="KW-0812">Transmembrane</keyword>
<evidence type="ECO:0000256" key="4">
    <source>
        <dbReference type="ARBA" id="ARBA00022692"/>
    </source>
</evidence>
<dbReference type="InterPro" id="IPR018011">
    <property type="entry name" value="Carb_sulfotrans_8-10"/>
</dbReference>
<organism evidence="12 13">
    <name type="scientific">Polypterus senegalus</name>
    <name type="common">Senegal bichir</name>
    <dbReference type="NCBI Taxonomy" id="55291"/>
    <lineage>
        <taxon>Eukaryota</taxon>
        <taxon>Metazoa</taxon>
        <taxon>Chordata</taxon>
        <taxon>Craniata</taxon>
        <taxon>Vertebrata</taxon>
        <taxon>Euteleostomi</taxon>
        <taxon>Actinopterygii</taxon>
        <taxon>Polypteriformes</taxon>
        <taxon>Polypteridae</taxon>
        <taxon>Polypterus</taxon>
    </lineage>
</organism>
<evidence type="ECO:0000256" key="9">
    <source>
        <dbReference type="ARBA" id="ARBA00023180"/>
    </source>
</evidence>
<name>A0ABS2YWK6_POLSE</name>